<dbReference type="PROSITE" id="PS00880">
    <property type="entry name" value="ACB_1"/>
    <property type="match status" value="1"/>
</dbReference>
<dbReference type="FunCoup" id="A0A6P7F8J2">
    <property type="interactions" value="588"/>
</dbReference>
<dbReference type="AlphaFoldDB" id="A0A6P7F8J2"/>
<dbReference type="Pfam" id="PF00887">
    <property type="entry name" value="ACBP"/>
    <property type="match status" value="1"/>
</dbReference>
<feature type="domain" description="ACB" evidence="3">
    <location>
        <begin position="3"/>
        <end position="88"/>
    </location>
</feature>
<keyword evidence="2" id="KW-0446">Lipid-binding</keyword>
<sequence length="89" mass="9880">MSLYERFQKAAADIKNLKSKPTDNDLLEIYGLFKQATEGDCTTARPGLLDLKGKAKWDSWNGRKGSSQDKAKEEYIAKVQSLIDSLGLA</sequence>
<dbReference type="RefSeq" id="XP_028132119.1">
    <property type="nucleotide sequence ID" value="XM_028276318.1"/>
</dbReference>
<dbReference type="GO" id="GO:0006631">
    <property type="term" value="P:fatty acid metabolic process"/>
    <property type="evidence" value="ECO:0007669"/>
    <property type="project" value="TreeGrafter"/>
</dbReference>
<dbReference type="Gene3D" id="1.20.80.10">
    <property type="match status" value="1"/>
</dbReference>
<dbReference type="FunFam" id="1.20.80.10:FF:000010">
    <property type="entry name" value="Acyl-CoA-binding domain-containing protein 5"/>
    <property type="match status" value="1"/>
</dbReference>
<dbReference type="PRINTS" id="PR00689">
    <property type="entry name" value="ACOABINDINGP"/>
</dbReference>
<dbReference type="SUPFAM" id="SSF47027">
    <property type="entry name" value="Acyl-CoA binding protein"/>
    <property type="match status" value="1"/>
</dbReference>
<dbReference type="InterPro" id="IPR035984">
    <property type="entry name" value="Acyl-CoA-binding_sf"/>
</dbReference>
<reference evidence="4" key="1">
    <citation type="submission" date="2025-08" db="UniProtKB">
        <authorList>
            <consortium name="RefSeq"/>
        </authorList>
    </citation>
    <scope>IDENTIFICATION</scope>
    <source>
        <tissue evidence="4">Whole insect</tissue>
    </source>
</reference>
<dbReference type="GO" id="GO:0000062">
    <property type="term" value="F:fatty-acyl-CoA binding"/>
    <property type="evidence" value="ECO:0007669"/>
    <property type="project" value="InterPro"/>
</dbReference>
<evidence type="ECO:0000313" key="4">
    <source>
        <dbReference type="RefSeq" id="XP_028132119.1"/>
    </source>
</evidence>
<dbReference type="PROSITE" id="PS51228">
    <property type="entry name" value="ACB_2"/>
    <property type="match status" value="1"/>
</dbReference>
<name>A0A6P7F8J2_DIAVI</name>
<gene>
    <name evidence="4" type="primary">LOC114327645</name>
</gene>
<dbReference type="PANTHER" id="PTHR23310">
    <property type="entry name" value="ACYL-COA-BINDING PROTEIN, ACBP"/>
    <property type="match status" value="1"/>
</dbReference>
<dbReference type="GO" id="GO:0019915">
    <property type="term" value="P:lipid storage"/>
    <property type="evidence" value="ECO:0007669"/>
    <property type="project" value="UniProtKB-ARBA"/>
</dbReference>
<dbReference type="InParanoid" id="A0A6P7F8J2"/>
<protein>
    <submittedName>
        <fullName evidence="4">Acyl-CoA-binding protein homolog</fullName>
    </submittedName>
</protein>
<dbReference type="InterPro" id="IPR000582">
    <property type="entry name" value="Acyl-CoA-binding_protein"/>
</dbReference>
<dbReference type="OrthoDB" id="346910at2759"/>
<dbReference type="PANTHER" id="PTHR23310:SF62">
    <property type="entry name" value="ACYL-COA BINDING PROTEIN 1, ISOFORM A"/>
    <property type="match status" value="1"/>
</dbReference>
<proteinExistence type="inferred from homology"/>
<comment type="similarity">
    <text evidence="1">Belongs to the ACBP family.</text>
</comment>
<evidence type="ECO:0000259" key="3">
    <source>
        <dbReference type="PROSITE" id="PS51228"/>
    </source>
</evidence>
<evidence type="ECO:0000256" key="1">
    <source>
        <dbReference type="ARBA" id="ARBA00005567"/>
    </source>
</evidence>
<accession>A0A6P7F8J2</accession>
<evidence type="ECO:0000256" key="2">
    <source>
        <dbReference type="ARBA" id="ARBA00023121"/>
    </source>
</evidence>
<dbReference type="InterPro" id="IPR022408">
    <property type="entry name" value="Acyl-CoA-binding_prot_CS"/>
</dbReference>
<organism evidence="4">
    <name type="scientific">Diabrotica virgifera virgifera</name>
    <name type="common">western corn rootworm</name>
    <dbReference type="NCBI Taxonomy" id="50390"/>
    <lineage>
        <taxon>Eukaryota</taxon>
        <taxon>Metazoa</taxon>
        <taxon>Ecdysozoa</taxon>
        <taxon>Arthropoda</taxon>
        <taxon>Hexapoda</taxon>
        <taxon>Insecta</taxon>
        <taxon>Pterygota</taxon>
        <taxon>Neoptera</taxon>
        <taxon>Endopterygota</taxon>
        <taxon>Coleoptera</taxon>
        <taxon>Polyphaga</taxon>
        <taxon>Cucujiformia</taxon>
        <taxon>Chrysomeloidea</taxon>
        <taxon>Chrysomelidae</taxon>
        <taxon>Galerucinae</taxon>
        <taxon>Diabroticina</taxon>
        <taxon>Diabroticites</taxon>
        <taxon>Diabrotica</taxon>
    </lineage>
</organism>
<dbReference type="InterPro" id="IPR014352">
    <property type="entry name" value="FERM/acyl-CoA-bd_prot_sf"/>
</dbReference>